<sequence length="140" mass="16053">MQPLLKLVPERRGNGVRPVRHEVETVDRKPICVPEELLHIQIRAMSDREVGSITRLGRQHKNIMSGRIFKSTTTHTVMCVEWLALHFPNELASMTAHQDRPEWASLQSICTTSPRSRTHFKGDEMVDESVLVRLDGFRVS</sequence>
<organism evidence="1 2">
    <name type="scientific">Protopolystoma xenopodis</name>
    <dbReference type="NCBI Taxonomy" id="117903"/>
    <lineage>
        <taxon>Eukaryota</taxon>
        <taxon>Metazoa</taxon>
        <taxon>Spiralia</taxon>
        <taxon>Lophotrochozoa</taxon>
        <taxon>Platyhelminthes</taxon>
        <taxon>Monogenea</taxon>
        <taxon>Polyopisthocotylea</taxon>
        <taxon>Polystomatidea</taxon>
        <taxon>Polystomatidae</taxon>
        <taxon>Protopolystoma</taxon>
    </lineage>
</organism>
<dbReference type="EMBL" id="CAAALY010244541">
    <property type="protein sequence ID" value="VEL32714.1"/>
    <property type="molecule type" value="Genomic_DNA"/>
</dbReference>
<reference evidence="1" key="1">
    <citation type="submission" date="2018-11" db="EMBL/GenBank/DDBJ databases">
        <authorList>
            <consortium name="Pathogen Informatics"/>
        </authorList>
    </citation>
    <scope>NUCLEOTIDE SEQUENCE</scope>
</reference>
<gene>
    <name evidence="1" type="ORF">PXEA_LOCUS26154</name>
</gene>
<protein>
    <submittedName>
        <fullName evidence="1">Uncharacterized protein</fullName>
    </submittedName>
</protein>
<name>A0A448XBF1_9PLAT</name>
<keyword evidence="2" id="KW-1185">Reference proteome</keyword>
<dbReference type="Proteomes" id="UP000784294">
    <property type="component" value="Unassembled WGS sequence"/>
</dbReference>
<evidence type="ECO:0000313" key="1">
    <source>
        <dbReference type="EMBL" id="VEL32714.1"/>
    </source>
</evidence>
<proteinExistence type="predicted"/>
<accession>A0A448XBF1</accession>
<dbReference type="AlphaFoldDB" id="A0A448XBF1"/>
<evidence type="ECO:0000313" key="2">
    <source>
        <dbReference type="Proteomes" id="UP000784294"/>
    </source>
</evidence>
<comment type="caution">
    <text evidence="1">The sequence shown here is derived from an EMBL/GenBank/DDBJ whole genome shotgun (WGS) entry which is preliminary data.</text>
</comment>